<name>A0A972JYF3_9BACL</name>
<dbReference type="EMBL" id="WHOD01000016">
    <property type="protein sequence ID" value="NOU92496.1"/>
    <property type="molecule type" value="Genomic_DNA"/>
</dbReference>
<dbReference type="AlphaFoldDB" id="A0A972JYF3"/>
<dbReference type="Pfam" id="PF00395">
    <property type="entry name" value="SLH"/>
    <property type="match status" value="1"/>
</dbReference>
<keyword evidence="3" id="KW-1185">Reference proteome</keyword>
<evidence type="ECO:0000313" key="2">
    <source>
        <dbReference type="EMBL" id="NOU92496.1"/>
    </source>
</evidence>
<dbReference type="InterPro" id="IPR001119">
    <property type="entry name" value="SLH_dom"/>
</dbReference>
<gene>
    <name evidence="2" type="ORF">GC093_04500</name>
</gene>
<proteinExistence type="predicted"/>
<dbReference type="InterPro" id="IPR051465">
    <property type="entry name" value="Cell_Envelope_Struct_Comp"/>
</dbReference>
<accession>A0A972JYF3</accession>
<dbReference type="PANTHER" id="PTHR43308">
    <property type="entry name" value="OUTER MEMBRANE PROTEIN ALPHA-RELATED"/>
    <property type="match status" value="1"/>
</dbReference>
<sequence length="97" mass="10323">MPDAPITRGEFAAIVAKTFNIGTGELKAAQFSDINESWAKEAILALASNGIINGYEDGTFYPEANITRVEMIAIIVRIINLTTVQGTSSAAFTDIGN</sequence>
<organism evidence="2 3">
    <name type="scientific">Paenibacillus foliorum</name>
    <dbReference type="NCBI Taxonomy" id="2654974"/>
    <lineage>
        <taxon>Bacteria</taxon>
        <taxon>Bacillati</taxon>
        <taxon>Bacillota</taxon>
        <taxon>Bacilli</taxon>
        <taxon>Bacillales</taxon>
        <taxon>Paenibacillaceae</taxon>
        <taxon>Paenibacillus</taxon>
    </lineage>
</organism>
<dbReference type="Proteomes" id="UP000641588">
    <property type="component" value="Unassembled WGS sequence"/>
</dbReference>
<reference evidence="2" key="1">
    <citation type="submission" date="2019-10" db="EMBL/GenBank/DDBJ databases">
        <title>Description of Paenibacillus glebae sp. nov.</title>
        <authorList>
            <person name="Carlier A."/>
            <person name="Qi S."/>
        </authorList>
    </citation>
    <scope>NUCLEOTIDE SEQUENCE</scope>
    <source>
        <strain evidence="2">LMG 31456</strain>
    </source>
</reference>
<feature type="domain" description="SLH" evidence="1">
    <location>
        <begin position="26"/>
        <end position="89"/>
    </location>
</feature>
<evidence type="ECO:0000259" key="1">
    <source>
        <dbReference type="PROSITE" id="PS51272"/>
    </source>
</evidence>
<dbReference type="PROSITE" id="PS51272">
    <property type="entry name" value="SLH"/>
    <property type="match status" value="1"/>
</dbReference>
<comment type="caution">
    <text evidence="2">The sequence shown here is derived from an EMBL/GenBank/DDBJ whole genome shotgun (WGS) entry which is preliminary data.</text>
</comment>
<evidence type="ECO:0000313" key="3">
    <source>
        <dbReference type="Proteomes" id="UP000641588"/>
    </source>
</evidence>
<dbReference type="PANTHER" id="PTHR43308:SF5">
    <property type="entry name" value="S-LAYER PROTEIN _ PEPTIDOGLYCAN ENDO-BETA-N-ACETYLGLUCOSAMINIDASE"/>
    <property type="match status" value="1"/>
</dbReference>
<protein>
    <recommendedName>
        <fullName evidence="1">SLH domain-containing protein</fullName>
    </recommendedName>
</protein>